<organism evidence="2 3">
    <name type="scientific">Liparis tanakae</name>
    <name type="common">Tanaka's snailfish</name>
    <dbReference type="NCBI Taxonomy" id="230148"/>
    <lineage>
        <taxon>Eukaryota</taxon>
        <taxon>Metazoa</taxon>
        <taxon>Chordata</taxon>
        <taxon>Craniata</taxon>
        <taxon>Vertebrata</taxon>
        <taxon>Euteleostomi</taxon>
        <taxon>Actinopterygii</taxon>
        <taxon>Neopterygii</taxon>
        <taxon>Teleostei</taxon>
        <taxon>Neoteleostei</taxon>
        <taxon>Acanthomorphata</taxon>
        <taxon>Eupercaria</taxon>
        <taxon>Perciformes</taxon>
        <taxon>Cottioidei</taxon>
        <taxon>Cottales</taxon>
        <taxon>Liparidae</taxon>
        <taxon>Liparis</taxon>
    </lineage>
</organism>
<evidence type="ECO:0000313" key="2">
    <source>
        <dbReference type="EMBL" id="TNN37922.1"/>
    </source>
</evidence>
<protein>
    <submittedName>
        <fullName evidence="2">Uncharacterized protein</fullName>
    </submittedName>
</protein>
<name>A0A4Z2FC04_9TELE</name>
<evidence type="ECO:0000256" key="1">
    <source>
        <dbReference type="SAM" id="MobiDB-lite"/>
    </source>
</evidence>
<proteinExistence type="predicted"/>
<comment type="caution">
    <text evidence="2">The sequence shown here is derived from an EMBL/GenBank/DDBJ whole genome shotgun (WGS) entry which is preliminary data.</text>
</comment>
<evidence type="ECO:0000313" key="3">
    <source>
        <dbReference type="Proteomes" id="UP000314294"/>
    </source>
</evidence>
<feature type="compositionally biased region" description="Basic and acidic residues" evidence="1">
    <location>
        <begin position="102"/>
        <end position="117"/>
    </location>
</feature>
<dbReference type="EMBL" id="SRLO01001426">
    <property type="protein sequence ID" value="TNN37922.1"/>
    <property type="molecule type" value="Genomic_DNA"/>
</dbReference>
<reference evidence="2 3" key="1">
    <citation type="submission" date="2019-03" db="EMBL/GenBank/DDBJ databases">
        <title>First draft genome of Liparis tanakae, snailfish: a comprehensive survey of snailfish specific genes.</title>
        <authorList>
            <person name="Kim W."/>
            <person name="Song I."/>
            <person name="Jeong J.-H."/>
            <person name="Kim D."/>
            <person name="Kim S."/>
            <person name="Ryu S."/>
            <person name="Song J.Y."/>
            <person name="Lee S.K."/>
        </authorList>
    </citation>
    <scope>NUCLEOTIDE SEQUENCE [LARGE SCALE GENOMIC DNA]</scope>
    <source>
        <tissue evidence="2">Muscle</tissue>
    </source>
</reference>
<dbReference type="AlphaFoldDB" id="A0A4Z2FC04"/>
<dbReference type="Proteomes" id="UP000314294">
    <property type="component" value="Unassembled WGS sequence"/>
</dbReference>
<gene>
    <name evidence="2" type="ORF">EYF80_051919</name>
</gene>
<sequence>MALQRTFLMTSGSRLTVTSRMMLSQAGPLDSICMNTADGGVFSSKGATALRPLFSFNFHKLIYFHWFHEQTCCQGEGAHLAIAGEGGVVEQEVGTKEEDDGVEHAEARPVQEHGPAEERVLPHVPEKTAEEKRTAEQKKLRWRRGKDACCFSSLHLYREGSLCSASTPTCCSTRLNSRMGREVKLMLYSVKSKAFLELELRL</sequence>
<keyword evidence="3" id="KW-1185">Reference proteome</keyword>
<feature type="region of interest" description="Disordered" evidence="1">
    <location>
        <begin position="94"/>
        <end position="117"/>
    </location>
</feature>
<accession>A0A4Z2FC04</accession>